<dbReference type="Pfam" id="PF01473">
    <property type="entry name" value="Choline_bind_1"/>
    <property type="match status" value="4"/>
</dbReference>
<feature type="repeat" description="Cell wall-binding" evidence="2">
    <location>
        <begin position="278"/>
        <end position="297"/>
    </location>
</feature>
<evidence type="ECO:0008006" key="6">
    <source>
        <dbReference type="Google" id="ProtNLM"/>
    </source>
</evidence>
<organism evidence="4 5">
    <name type="scientific">Candidatus Enterocloster excrementigallinarum</name>
    <dbReference type="NCBI Taxonomy" id="2838558"/>
    <lineage>
        <taxon>Bacteria</taxon>
        <taxon>Bacillati</taxon>
        <taxon>Bacillota</taxon>
        <taxon>Clostridia</taxon>
        <taxon>Lachnospirales</taxon>
        <taxon>Lachnospiraceae</taxon>
        <taxon>Enterocloster</taxon>
    </lineage>
</organism>
<name>A0A9D2PUA7_9FIRM</name>
<dbReference type="SUPFAM" id="SSF69360">
    <property type="entry name" value="Cell wall binding repeat"/>
    <property type="match status" value="3"/>
</dbReference>
<keyword evidence="3" id="KW-0732">Signal</keyword>
<dbReference type="EMBL" id="DWWB01000068">
    <property type="protein sequence ID" value="HJC67413.1"/>
    <property type="molecule type" value="Genomic_DNA"/>
</dbReference>
<evidence type="ECO:0000313" key="4">
    <source>
        <dbReference type="EMBL" id="HJC67413.1"/>
    </source>
</evidence>
<keyword evidence="1" id="KW-0677">Repeat</keyword>
<evidence type="ECO:0000256" key="3">
    <source>
        <dbReference type="SAM" id="SignalP"/>
    </source>
</evidence>
<feature type="signal peptide" evidence="3">
    <location>
        <begin position="1"/>
        <end position="38"/>
    </location>
</feature>
<dbReference type="Gene3D" id="2.10.270.10">
    <property type="entry name" value="Cholin Binding"/>
    <property type="match status" value="7"/>
</dbReference>
<dbReference type="Proteomes" id="UP000823863">
    <property type="component" value="Unassembled WGS sequence"/>
</dbReference>
<evidence type="ECO:0000256" key="2">
    <source>
        <dbReference type="PROSITE-ProRule" id="PRU00591"/>
    </source>
</evidence>
<protein>
    <recommendedName>
        <fullName evidence="6">Cell wall-binding protein</fullName>
    </recommendedName>
</protein>
<evidence type="ECO:0000256" key="1">
    <source>
        <dbReference type="ARBA" id="ARBA00022737"/>
    </source>
</evidence>
<dbReference type="InterPro" id="IPR018337">
    <property type="entry name" value="Cell_wall/Cho-bd_repeat"/>
</dbReference>
<gene>
    <name evidence="4" type="ORF">H9931_12005</name>
</gene>
<dbReference type="PROSITE" id="PS51170">
    <property type="entry name" value="CW"/>
    <property type="match status" value="1"/>
</dbReference>
<reference evidence="4" key="2">
    <citation type="submission" date="2021-04" db="EMBL/GenBank/DDBJ databases">
        <authorList>
            <person name="Gilroy R."/>
        </authorList>
    </citation>
    <scope>NUCLEOTIDE SEQUENCE</scope>
    <source>
        <strain evidence="4">CHK198-12963</strain>
    </source>
</reference>
<accession>A0A9D2PUA7</accession>
<proteinExistence type="predicted"/>
<reference evidence="4" key="1">
    <citation type="journal article" date="2021" name="PeerJ">
        <title>Extensive microbial diversity within the chicken gut microbiome revealed by metagenomics and culture.</title>
        <authorList>
            <person name="Gilroy R."/>
            <person name="Ravi A."/>
            <person name="Getino M."/>
            <person name="Pursley I."/>
            <person name="Horton D.L."/>
            <person name="Alikhan N.F."/>
            <person name="Baker D."/>
            <person name="Gharbi K."/>
            <person name="Hall N."/>
            <person name="Watson M."/>
            <person name="Adriaenssens E.M."/>
            <person name="Foster-Nyarko E."/>
            <person name="Jarju S."/>
            <person name="Secka A."/>
            <person name="Antonio M."/>
            <person name="Oren A."/>
            <person name="Chaudhuri R.R."/>
            <person name="La Ragione R."/>
            <person name="Hildebrand F."/>
            <person name="Pallen M.J."/>
        </authorList>
    </citation>
    <scope>NUCLEOTIDE SEQUENCE</scope>
    <source>
        <strain evidence="4">CHK198-12963</strain>
    </source>
</reference>
<dbReference type="AlphaFoldDB" id="A0A9D2PUA7"/>
<comment type="caution">
    <text evidence="4">The sequence shown here is derived from an EMBL/GenBank/DDBJ whole genome shotgun (WGS) entry which is preliminary data.</text>
</comment>
<evidence type="ECO:0000313" key="5">
    <source>
        <dbReference type="Proteomes" id="UP000823863"/>
    </source>
</evidence>
<feature type="chain" id="PRO_5039724706" description="Cell wall-binding protein" evidence="3">
    <location>
        <begin position="39"/>
        <end position="765"/>
    </location>
</feature>
<sequence length="765" mass="87482">MKKKNVLKYPSVSPIPVLRQAAPVAAAILLSAPFTAYAATGWQQDASSNWTYVVDDKKQVNQWVPWTDGTLRYVGGNGLIVTNNWVSYQGGRYRVKEDGSRYENEWFSITSTPTLPSSKPSTTWYYAGADGKIYTNGWYNIGGREYYFYGGGNSPRGSFFNLDDKRYYVDENGARANPGWLSINGVNSAGTEYTNWYYVQADGSLLRGGWYELDGQMRYFDANGLNYRNRWFNLEDNRYYADGDGNFATGWFSISGVNSAGTEYTNWYYADTNRSVWRGGWAQIGDQWYYFDQNGLNYRRRWYVDGNGERYYLDENGVLQDDGWFKIENTNATTGVTTQSWYYAQDSGAVLKGGFKDIGEERYYFDANGYNYRNRWVTYESGDRRYLGEDGALCRDEWFVIKGIDSRDAEYHNWYYAGSDGDVYMDGWYKIDGKSYCFNTSGVMRTGWFSETDDEEEDAETSYYYCGEDGARATGWQYLEIPESWAEDDEDVQDYIDDHGQYAWFYFNKTSGKKKRSSGGKKEMNVEGKTYCIDDDGIVHYGWVKLSTTTPEIRGYKYFYEPESENDQTLVLGEEAESIWLEIEGPDDLSSGTREWYYFDNNGRPAYADENSYEVREIRGKKYVFDMYGAAQYGLVEVDGEFYYCGEADGDRSCRTGKVSIDDGIDSGRSTYYFDSNGKGVTGNKDGYLYYKGKRQEADSASKYEVFDIPGVGKRLVNSSGKIMRNTTVTDGNDQKWELGSGGRIEVYGSDEVAEVAAPEATTSY</sequence>